<feature type="domain" description="ATPase BadF/BadG/BcrA/BcrD type" evidence="6">
    <location>
        <begin position="346"/>
        <end position="603"/>
    </location>
</feature>
<dbReference type="GO" id="GO:0051536">
    <property type="term" value="F:iron-sulfur cluster binding"/>
    <property type="evidence" value="ECO:0007669"/>
    <property type="project" value="UniProtKB-KW"/>
</dbReference>
<comment type="cofactor">
    <cofactor evidence="1">
        <name>[4Fe-4S] cluster</name>
        <dbReference type="ChEBI" id="CHEBI:49883"/>
    </cofactor>
</comment>
<dbReference type="CDD" id="cd24035">
    <property type="entry name" value="ASKHA_NBD_O66634-like_rpt2"/>
    <property type="match status" value="1"/>
</dbReference>
<proteinExistence type="predicted"/>
<protein>
    <submittedName>
        <fullName evidence="8">2-hydroxyacyl-CoA dehydratase</fullName>
    </submittedName>
</protein>
<dbReference type="Proteomes" id="UP000886723">
    <property type="component" value="Unassembled WGS sequence"/>
</dbReference>
<dbReference type="SUPFAM" id="SSF53067">
    <property type="entry name" value="Actin-like ATPase domain"/>
    <property type="match status" value="2"/>
</dbReference>
<dbReference type="Gene3D" id="3.30.420.40">
    <property type="match status" value="4"/>
</dbReference>
<sequence>MKNSENSRMGGRRLLAGIDVGSTTTKIAVINPENKSLIYSDYRRHHADQVRSIGTALRQLMRKFPGKAFRFALTGSGARPVAEKLKLPFIQEVAANAETLKMRYRDVGCAIELGGQDAKMIFFGKDANTGALQVADMRMNGSCAGGTGAFIDEIASVLKVPVEEFDSLAAQGSCVYDISGRCGVYAKTDIQPLLNQGVARADLALSAFHAIAKQTIGGLAQGLEIRKPVAFEGGPLTFNSTLVKVFAQRLHLSEEEVLIPPHPEMMVACGAAVSLLGIPYEGEETSCAKLLAKLEQGDIRISEAAGQKADPFFVSEEERKAFEERHARTPAPAHAPQKGEEVWAYLGLDSGSTTTKLVLMDEQENILESFYAPNEGEPLLVAKQALLDIRDKYRKAGARLHIQAAASTGYGELLFAKAFQAEYHTVETVAHARAAQKYVKDATFLLDIGGQDMKAIWLDHGIITNILVNEACSSGCGSFLENFAHSLKIPVQEIANAAFSSRQPAKLGSRCTVFMNSSIITEQRNGRKAEDLMAGLCRSIIENVFTKVVRLSNLDSLGDRIVVQGGTFENNAVLRAMEEYTGRQVIRAPYPGLMGAVGAALIAREKHQKEPQVRTFLDLDRLEEFSWKQEANVPCPFCANHCRRTILSFSNGNSWITNNRCERGEILGDPRDKTVQKQLKEKRQEAGRTPNLFEVRKKLLFQEYPLENTSPDRHCTIGIPRVLYFWEMMPFWSTFWRELGFSVKLSDFSTRTIYEDGLAAVTSDTVCFPAKLVHGHLRNLAKKGVDRIFMPSVTTVPSENTEKTSQSMCAVVKGYPIVVRNSDNPTRMWDIPFDAPLFHWPSPEDRNRQLTAWMKETFQISPEETRRAMKAGDKAQEMFRHQLLAAGAAVLDMVEKEDRFAVVLASRPYQNDSLVNHDLPEMLCGMGIPVLTADSVPGAAQVDLSCSRLDVVNNFHARMLSTAILAAENPHLEYIQIVSFGCGHDAYLSDEIIRLMKEISGKTPLVLKLDESDIQGPLRIRVRSFLETVAMGREQKVEHAVQALKDPYPVKFEKTDRQKTVLVPNTSHAFSRIMSAAFSSQGLRAVALPVGREEAIRLGKKYVHNDICFPAQIVIGEILAALESGKYDPDNTAVAMAKYVGDCRLTHYSALLRKALDDAGYSQVPILTNDDVDYHNIHPGFKMSLLTSVRLAFGFPMIDALEELLRKIRPYELEPGSADRAFEEGLDAVAEGMRKNGISGARKGLKRAIDLMCQVKYDRTNPRPRVLIVGEYLLNFHPGANHDIEAYLEKNGFEIIEAKMTDVIRKTYFYQDSQVREYHLKKPLAQKAWLRTADQVFDMAHSMTDAIASRHPLYEKACRMQDLVKDSDPIIHHTFDAGEGVLIPGEIIHNAKRGCRTFVILQPFGCLPNHVVGRGIARKLKEMYPDAQILPLDYDPDVSFANIENRLQMLVMNIRQQPESKEAQNAGARGEQASSEAS</sequence>
<dbReference type="NCBIfam" id="TIGR00241">
    <property type="entry name" value="CoA_E_activ"/>
    <property type="match status" value="1"/>
</dbReference>
<keyword evidence="3" id="KW-0408">Iron</keyword>
<accession>A0A9D1NTK8</accession>
<feature type="domain" description="DUF2229" evidence="7">
    <location>
        <begin position="716"/>
        <end position="936"/>
    </location>
</feature>
<keyword evidence="2" id="KW-0479">Metal-binding</keyword>
<reference evidence="8" key="1">
    <citation type="submission" date="2020-10" db="EMBL/GenBank/DDBJ databases">
        <authorList>
            <person name="Gilroy R."/>
        </authorList>
    </citation>
    <scope>NUCLEOTIDE SEQUENCE</scope>
    <source>
        <strain evidence="8">ChiBcec2-4451</strain>
    </source>
</reference>
<evidence type="ECO:0000256" key="2">
    <source>
        <dbReference type="ARBA" id="ARBA00022723"/>
    </source>
</evidence>
<evidence type="ECO:0000256" key="1">
    <source>
        <dbReference type="ARBA" id="ARBA00001966"/>
    </source>
</evidence>
<comment type="caution">
    <text evidence="8">The sequence shown here is derived from an EMBL/GenBank/DDBJ whole genome shotgun (WGS) entry which is preliminary data.</text>
</comment>
<dbReference type="GO" id="GO:0046872">
    <property type="term" value="F:metal ion binding"/>
    <property type="evidence" value="ECO:0007669"/>
    <property type="project" value="UniProtKB-KW"/>
</dbReference>
<dbReference type="EMBL" id="DVON01000123">
    <property type="protein sequence ID" value="HIV12617.1"/>
    <property type="molecule type" value="Genomic_DNA"/>
</dbReference>
<dbReference type="InterPro" id="IPR008275">
    <property type="entry name" value="CoA_E_activase_dom"/>
</dbReference>
<evidence type="ECO:0000313" key="8">
    <source>
        <dbReference type="EMBL" id="HIV12617.1"/>
    </source>
</evidence>
<evidence type="ECO:0000259" key="7">
    <source>
        <dbReference type="Pfam" id="PF09989"/>
    </source>
</evidence>
<dbReference type="InterPro" id="IPR018709">
    <property type="entry name" value="CoA_activase_DUF2229"/>
</dbReference>
<evidence type="ECO:0000259" key="6">
    <source>
        <dbReference type="Pfam" id="PF01869"/>
    </source>
</evidence>
<evidence type="ECO:0000256" key="3">
    <source>
        <dbReference type="ARBA" id="ARBA00023004"/>
    </source>
</evidence>
<dbReference type="PANTHER" id="PTHR32329:SF4">
    <property type="entry name" value="ACTIVATOR OF 2-HYDROXYACYL-COA DEHYDRATASE"/>
    <property type="match status" value="1"/>
</dbReference>
<dbReference type="InterPro" id="IPR043129">
    <property type="entry name" value="ATPase_NBD"/>
</dbReference>
<dbReference type="InterPro" id="IPR051805">
    <property type="entry name" value="Dehydratase_Activator_Redct"/>
</dbReference>
<dbReference type="InterPro" id="IPR002731">
    <property type="entry name" value="ATPase_BadF"/>
</dbReference>
<evidence type="ECO:0000256" key="5">
    <source>
        <dbReference type="SAM" id="MobiDB-lite"/>
    </source>
</evidence>
<dbReference type="Pfam" id="PF09989">
    <property type="entry name" value="DUF2229"/>
    <property type="match status" value="1"/>
</dbReference>
<reference evidence="8" key="2">
    <citation type="journal article" date="2021" name="PeerJ">
        <title>Extensive microbial diversity within the chicken gut microbiome revealed by metagenomics and culture.</title>
        <authorList>
            <person name="Gilroy R."/>
            <person name="Ravi A."/>
            <person name="Getino M."/>
            <person name="Pursley I."/>
            <person name="Horton D.L."/>
            <person name="Alikhan N.F."/>
            <person name="Baker D."/>
            <person name="Gharbi K."/>
            <person name="Hall N."/>
            <person name="Watson M."/>
            <person name="Adriaenssens E.M."/>
            <person name="Foster-Nyarko E."/>
            <person name="Jarju S."/>
            <person name="Secka A."/>
            <person name="Antonio M."/>
            <person name="Oren A."/>
            <person name="Chaudhuri R.R."/>
            <person name="La Ragione R."/>
            <person name="Hildebrand F."/>
            <person name="Pallen M.J."/>
        </authorList>
    </citation>
    <scope>NUCLEOTIDE SEQUENCE</scope>
    <source>
        <strain evidence="8">ChiBcec2-4451</strain>
    </source>
</reference>
<evidence type="ECO:0000256" key="4">
    <source>
        <dbReference type="ARBA" id="ARBA00023014"/>
    </source>
</evidence>
<feature type="region of interest" description="Disordered" evidence="5">
    <location>
        <begin position="1458"/>
        <end position="1478"/>
    </location>
</feature>
<dbReference type="PANTHER" id="PTHR32329">
    <property type="entry name" value="BIFUNCTIONAL PROTEIN [INCLUDES 2-HYDROXYACYL-COA DEHYDRATASE (N-TER) AND ITS ACTIVATOR DOMAIN (C_TERM)-RELATED"/>
    <property type="match status" value="1"/>
</dbReference>
<gene>
    <name evidence="8" type="ORF">IAA63_05680</name>
</gene>
<dbReference type="CDD" id="cd24034">
    <property type="entry name" value="ASKHA_NBD_O66634-like_rpt1"/>
    <property type="match status" value="1"/>
</dbReference>
<evidence type="ECO:0000313" key="9">
    <source>
        <dbReference type="Proteomes" id="UP000886723"/>
    </source>
</evidence>
<name>A0A9D1NTK8_9FIRM</name>
<dbReference type="Pfam" id="PF01869">
    <property type="entry name" value="BcrAD_BadFG"/>
    <property type="match status" value="2"/>
</dbReference>
<keyword evidence="4" id="KW-0411">Iron-sulfur</keyword>
<organism evidence="8 9">
    <name type="scientific">Candidatus Pullilachnospira stercoravium</name>
    <dbReference type="NCBI Taxonomy" id="2840913"/>
    <lineage>
        <taxon>Bacteria</taxon>
        <taxon>Bacillati</taxon>
        <taxon>Bacillota</taxon>
        <taxon>Clostridia</taxon>
        <taxon>Lachnospirales</taxon>
        <taxon>Lachnospiraceae</taxon>
        <taxon>Lachnospiraceae incertae sedis</taxon>
        <taxon>Candidatus Pullilachnospira</taxon>
    </lineage>
</organism>
<feature type="domain" description="ATPase BadF/BadG/BcrA/BcrD type" evidence="6">
    <location>
        <begin position="17"/>
        <end position="273"/>
    </location>
</feature>